<sequence length="625" mass="69979">TFVDYSLLSQAVKMEQQCSNSKRHLPILHVLVVGFHHKKGCVIEYSYPPLSEQQSVNGDDSNAVYSNARLPLIWKTLPSLALPDGAHNYDKDTIYFTLPHPERAGSTIFGISCYRQIDAEKLTNKTSDVTRGTVQKSVVVLSELPLFGLISCKCEMITKVYFNECDFSKVDCLVELYDNLNICVSKNMLQTSEAFLCLSPKDLIVSYQHKLLILFKLILLEKKVLFYKTPVNILCTTILTLLSLFPGMIESGGLRNASSSVQPKTAIDRKFSADIELVDDSKEAELIDSTERQTGELSQPKNIADIKSEEDVPVNKVEEILKSNFEADEDETGNGQCLTPPLLKIPIKDCGLPLDIFKNGAFCHPYLSLTYLDVLSDARVRSFIIGATNYLFKQKRDLFDVIVDDNKIEYYDNDLKKLLELSTEDLRFADFLVKNTLESNGSKGSKLDSTSWEGGDEWLRYQFKVYLLSLLRTSETNENSKEYASFNSHFMTAWKETYNYRIWSATAHPAILDLNAGHPFHGQLSIADVKLKLSHAMFSTERAKKINNTVSQTGKAVGGAITSAKTAVSSWWSQWNSSTSKEPNTPNNSPTVKGTFSNVTSSLSSFSLSSLLKAESENEKSETDE</sequence>
<dbReference type="Proteomes" id="UP000288716">
    <property type="component" value="Unassembled WGS sequence"/>
</dbReference>
<dbReference type="Pfam" id="PF09794">
    <property type="entry name" value="Avl9"/>
    <property type="match status" value="1"/>
</dbReference>
<keyword evidence="4" id="KW-1185">Reference proteome</keyword>
<dbReference type="InterPro" id="IPR037516">
    <property type="entry name" value="Tripartite_DENN"/>
</dbReference>
<evidence type="ECO:0000256" key="1">
    <source>
        <dbReference type="ARBA" id="ARBA00038178"/>
    </source>
</evidence>
<evidence type="ECO:0000259" key="2">
    <source>
        <dbReference type="PROSITE" id="PS50211"/>
    </source>
</evidence>
<proteinExistence type="inferred from homology"/>
<evidence type="ECO:0000313" key="3">
    <source>
        <dbReference type="EMBL" id="RWS28873.1"/>
    </source>
</evidence>
<dbReference type="InterPro" id="IPR018307">
    <property type="entry name" value="ABL9/DENND6_dom"/>
</dbReference>
<dbReference type="InterPro" id="IPR051731">
    <property type="entry name" value="DENND11/AVL9_GEFs"/>
</dbReference>
<name>A0A443SN12_9ACAR</name>
<dbReference type="AlphaFoldDB" id="A0A443SN12"/>
<comment type="caution">
    <text evidence="3">The sequence shown here is derived from an EMBL/GenBank/DDBJ whole genome shotgun (WGS) entry which is preliminary data.</text>
</comment>
<dbReference type="EMBL" id="NCKV01001170">
    <property type="protein sequence ID" value="RWS28873.1"/>
    <property type="molecule type" value="Genomic_DNA"/>
</dbReference>
<dbReference type="STRING" id="299467.A0A443SN12"/>
<accession>A0A443SN12</accession>
<gene>
    <name evidence="3" type="ORF">B4U80_11092</name>
</gene>
<dbReference type="PANTHER" id="PTHR31017:SF1">
    <property type="entry name" value="LATE SECRETORY PATHWAY PROTEIN AVL9 HOMOLOG"/>
    <property type="match status" value="1"/>
</dbReference>
<protein>
    <recommendedName>
        <fullName evidence="2">UDENN domain-containing protein</fullName>
    </recommendedName>
</protein>
<dbReference type="OrthoDB" id="26278at2759"/>
<dbReference type="GO" id="GO:0005737">
    <property type="term" value="C:cytoplasm"/>
    <property type="evidence" value="ECO:0007669"/>
    <property type="project" value="TreeGrafter"/>
</dbReference>
<organism evidence="3 4">
    <name type="scientific">Leptotrombidium deliense</name>
    <dbReference type="NCBI Taxonomy" id="299467"/>
    <lineage>
        <taxon>Eukaryota</taxon>
        <taxon>Metazoa</taxon>
        <taxon>Ecdysozoa</taxon>
        <taxon>Arthropoda</taxon>
        <taxon>Chelicerata</taxon>
        <taxon>Arachnida</taxon>
        <taxon>Acari</taxon>
        <taxon>Acariformes</taxon>
        <taxon>Trombidiformes</taxon>
        <taxon>Prostigmata</taxon>
        <taxon>Anystina</taxon>
        <taxon>Parasitengona</taxon>
        <taxon>Trombiculoidea</taxon>
        <taxon>Trombiculidae</taxon>
        <taxon>Leptotrombidium</taxon>
    </lineage>
</organism>
<dbReference type="PROSITE" id="PS50211">
    <property type="entry name" value="DENN"/>
    <property type="match status" value="1"/>
</dbReference>
<reference evidence="3 4" key="1">
    <citation type="journal article" date="2018" name="Gigascience">
        <title>Genomes of trombidid mites reveal novel predicted allergens and laterally-transferred genes associated with secondary metabolism.</title>
        <authorList>
            <person name="Dong X."/>
            <person name="Chaisiri K."/>
            <person name="Xia D."/>
            <person name="Armstrong S.D."/>
            <person name="Fang Y."/>
            <person name="Donnelly M.J."/>
            <person name="Kadowaki T."/>
            <person name="McGarry J.W."/>
            <person name="Darby A.C."/>
            <person name="Makepeace B.L."/>
        </authorList>
    </citation>
    <scope>NUCLEOTIDE SEQUENCE [LARGE SCALE GENOMIC DNA]</scope>
    <source>
        <strain evidence="3">UoL-UT</strain>
    </source>
</reference>
<dbReference type="VEuPathDB" id="VectorBase:LDEU003164"/>
<evidence type="ECO:0000313" key="4">
    <source>
        <dbReference type="Proteomes" id="UP000288716"/>
    </source>
</evidence>
<feature type="domain" description="UDENN" evidence="2">
    <location>
        <begin position="28"/>
        <end position="517"/>
    </location>
</feature>
<feature type="non-terminal residue" evidence="3">
    <location>
        <position position="1"/>
    </location>
</feature>
<comment type="similarity">
    <text evidence="1">Belongs to the AVL9 family.</text>
</comment>
<dbReference type="PANTHER" id="PTHR31017">
    <property type="entry name" value="LATE SECRETORY PATHWAY PROTEIN AVL9-RELATED"/>
    <property type="match status" value="1"/>
</dbReference>